<evidence type="ECO:0000313" key="2">
    <source>
        <dbReference type="Proteomes" id="UP001244341"/>
    </source>
</evidence>
<organism evidence="1 2">
    <name type="scientific">Tetradesmus obliquus</name>
    <name type="common">Green alga</name>
    <name type="synonym">Acutodesmus obliquus</name>
    <dbReference type="NCBI Taxonomy" id="3088"/>
    <lineage>
        <taxon>Eukaryota</taxon>
        <taxon>Viridiplantae</taxon>
        <taxon>Chlorophyta</taxon>
        <taxon>core chlorophytes</taxon>
        <taxon>Chlorophyceae</taxon>
        <taxon>CS clade</taxon>
        <taxon>Sphaeropleales</taxon>
        <taxon>Scenedesmaceae</taxon>
        <taxon>Tetradesmus</taxon>
    </lineage>
</organism>
<keyword evidence="2" id="KW-1185">Reference proteome</keyword>
<protein>
    <submittedName>
        <fullName evidence="1">Uncharacterized protein</fullName>
    </submittedName>
</protein>
<accession>A0ABY8UIG8</accession>
<reference evidence="1 2" key="1">
    <citation type="submission" date="2023-05" db="EMBL/GenBank/DDBJ databases">
        <title>A 100% complete, gapless, phased diploid assembly of the Scenedesmus obliquus UTEX 3031 genome.</title>
        <authorList>
            <person name="Biondi T.C."/>
            <person name="Hanschen E.R."/>
            <person name="Kwon T."/>
            <person name="Eng W."/>
            <person name="Kruse C.P.S."/>
            <person name="Koehler S.I."/>
            <person name="Kunde Y."/>
            <person name="Gleasner C.D."/>
            <person name="You Mak K.T."/>
            <person name="Polle J."/>
            <person name="Hovde B.T."/>
            <person name="Starkenburg S.R."/>
        </authorList>
    </citation>
    <scope>NUCLEOTIDE SEQUENCE [LARGE SCALE GENOMIC DNA]</scope>
    <source>
        <strain evidence="1 2">DOE0152z</strain>
    </source>
</reference>
<name>A0ABY8UIG8_TETOB</name>
<gene>
    <name evidence="1" type="ORF">OEZ85_005844</name>
</gene>
<dbReference type="Proteomes" id="UP001244341">
    <property type="component" value="Chromosome 11b"/>
</dbReference>
<dbReference type="EMBL" id="CP126218">
    <property type="protein sequence ID" value="WIA19966.1"/>
    <property type="molecule type" value="Genomic_DNA"/>
</dbReference>
<sequence length="71" mass="7978">MWQARSLVLCRKDSSSAAHLQKNAWPGFLRTGLFCLLQTTSRRRQTVYGHPSVTPGKQQRLLQYAAGPCCT</sequence>
<evidence type="ECO:0000313" key="1">
    <source>
        <dbReference type="EMBL" id="WIA19966.1"/>
    </source>
</evidence>
<proteinExistence type="predicted"/>